<protein>
    <submittedName>
        <fullName evidence="3">Uncharacterized protein</fullName>
    </submittedName>
</protein>
<proteinExistence type="predicted"/>
<evidence type="ECO:0000256" key="2">
    <source>
        <dbReference type="SAM" id="MobiDB-lite"/>
    </source>
</evidence>
<feature type="compositionally biased region" description="Polar residues" evidence="2">
    <location>
        <begin position="76"/>
        <end position="88"/>
    </location>
</feature>
<evidence type="ECO:0000313" key="3">
    <source>
        <dbReference type="EMBL" id="CAF3390344.1"/>
    </source>
</evidence>
<gene>
    <name evidence="3" type="ORF">TIS948_LOCUS26780</name>
</gene>
<reference evidence="3" key="1">
    <citation type="submission" date="2021-02" db="EMBL/GenBank/DDBJ databases">
        <authorList>
            <person name="Nowell W R."/>
        </authorList>
    </citation>
    <scope>NUCLEOTIDE SEQUENCE</scope>
</reference>
<feature type="compositionally biased region" description="Basic residues" evidence="2">
    <location>
        <begin position="64"/>
        <end position="73"/>
    </location>
</feature>
<feature type="region of interest" description="Disordered" evidence="2">
    <location>
        <begin position="64"/>
        <end position="88"/>
    </location>
</feature>
<accession>A0A817ZJL2</accession>
<dbReference type="EMBL" id="CAJNXB010004737">
    <property type="protein sequence ID" value="CAF3390344.1"/>
    <property type="molecule type" value="Genomic_DNA"/>
</dbReference>
<comment type="caution">
    <text evidence="3">The sequence shown here is derived from an EMBL/GenBank/DDBJ whole genome shotgun (WGS) entry which is preliminary data.</text>
</comment>
<evidence type="ECO:0000313" key="4">
    <source>
        <dbReference type="Proteomes" id="UP000663825"/>
    </source>
</evidence>
<name>A0A817ZJL2_9BILA</name>
<dbReference type="AlphaFoldDB" id="A0A817ZJL2"/>
<sequence length="384" mass="43610">MEQQLLEILPKDWNIFIVNEHAAPVTTVLRKQIKRLSPGFDQATGGKPILVLLYFYRGYIMKPNPHRRNKRNNIRSGSPNTNNTTPLQQVQDVHTPISQPVKIASRDAITTDDSNNTMLLQSVVKSMTPVALPLQNRTTQPDITEHVNDTVILQSIENVVSPIALQTQETSNEHNCTHIYSSVSPVELEPKTVHVISTCGPRPNADPQTINQDFEKLQIEPLVMSISSSPPPLPSLKQAITTTQAYGYNMFYVVDDNYGDVIAAEDFVYGEKDQMDIAEVRLASLDEEDADFIRKMQDDNNKMIAGWNEEVNKLENHLKQLRKETNTVNKQLKEATKKRQEETLKLHKKLNETIAMLKSKKSRVHSKKPLKRPGMKIINVLHRK</sequence>
<dbReference type="Proteomes" id="UP000663825">
    <property type="component" value="Unassembled WGS sequence"/>
</dbReference>
<dbReference type="OrthoDB" id="10134725at2759"/>
<evidence type="ECO:0000256" key="1">
    <source>
        <dbReference type="SAM" id="Coils"/>
    </source>
</evidence>
<keyword evidence="1" id="KW-0175">Coiled coil</keyword>
<organism evidence="3 4">
    <name type="scientific">Rotaria socialis</name>
    <dbReference type="NCBI Taxonomy" id="392032"/>
    <lineage>
        <taxon>Eukaryota</taxon>
        <taxon>Metazoa</taxon>
        <taxon>Spiralia</taxon>
        <taxon>Gnathifera</taxon>
        <taxon>Rotifera</taxon>
        <taxon>Eurotatoria</taxon>
        <taxon>Bdelloidea</taxon>
        <taxon>Philodinida</taxon>
        <taxon>Philodinidae</taxon>
        <taxon>Rotaria</taxon>
    </lineage>
</organism>
<feature type="coiled-coil region" evidence="1">
    <location>
        <begin position="304"/>
        <end position="352"/>
    </location>
</feature>